<evidence type="ECO:0000313" key="2">
    <source>
        <dbReference type="EMBL" id="KAK0156810.1"/>
    </source>
</evidence>
<feature type="non-terminal residue" evidence="2">
    <location>
        <position position="201"/>
    </location>
</feature>
<sequence>MGLTCYICRSKATMKGDRISLQNAIRSRAGFNNNPNAFQFRSADKRLLIRHELREFENRNCLFDGIDILRISSRKNSIKNPIGNYSDLNFNVGADHDYDYSFWELSVYVENIVLYISGYNAYLLSNIKNGGPHITPSSDVMAICKACAQIIRKYKSELTKPKIKQFLINKIFNHIGMQFDNKVMNDHILAQDILDNHRTQL</sequence>
<reference evidence="2" key="1">
    <citation type="journal article" date="2023" name="bioRxiv">
        <title>Scaffold-level genome assemblies of two parasitoid biocontrol wasps reveal the parthenogenesis mechanism and an associated novel virus.</title>
        <authorList>
            <person name="Inwood S."/>
            <person name="Skelly J."/>
            <person name="Guhlin J."/>
            <person name="Harrop T."/>
            <person name="Goldson S."/>
            <person name="Dearden P."/>
        </authorList>
    </citation>
    <scope>NUCLEOTIDE SEQUENCE</scope>
    <source>
        <strain evidence="2">Irish</strain>
        <tissue evidence="2">Whole body</tissue>
    </source>
</reference>
<evidence type="ECO:0000259" key="1">
    <source>
        <dbReference type="Pfam" id="PF21789"/>
    </source>
</evidence>
<dbReference type="EMBL" id="JAQQBS010002261">
    <property type="protein sequence ID" value="KAK0156810.1"/>
    <property type="molecule type" value="Genomic_DNA"/>
</dbReference>
<keyword evidence="3" id="KW-1185">Reference proteome</keyword>
<dbReference type="InterPro" id="IPR048367">
    <property type="entry name" value="TNP-like_RNaseH_C"/>
</dbReference>
<feature type="domain" description="Transposable element P transposase-like RNase H C-terminal" evidence="1">
    <location>
        <begin position="24"/>
        <end position="43"/>
    </location>
</feature>
<reference evidence="2" key="2">
    <citation type="submission" date="2023-03" db="EMBL/GenBank/DDBJ databases">
        <authorList>
            <person name="Inwood S.N."/>
            <person name="Skelly J.G."/>
            <person name="Guhlin J."/>
            <person name="Harrop T.W.R."/>
            <person name="Goldson S.G."/>
            <person name="Dearden P.K."/>
        </authorList>
    </citation>
    <scope>NUCLEOTIDE SEQUENCE</scope>
    <source>
        <strain evidence="2">Irish</strain>
        <tissue evidence="2">Whole body</tissue>
    </source>
</reference>
<dbReference type="Pfam" id="PF21789">
    <property type="entry name" value="TNP-like_RNaseH_C"/>
    <property type="match status" value="1"/>
</dbReference>
<evidence type="ECO:0000313" key="3">
    <source>
        <dbReference type="Proteomes" id="UP001168990"/>
    </source>
</evidence>
<protein>
    <recommendedName>
        <fullName evidence="1">Transposable element P transposase-like RNase H C-terminal domain-containing protein</fullName>
    </recommendedName>
</protein>
<proteinExistence type="predicted"/>
<dbReference type="AlphaFoldDB" id="A0AA39EWL9"/>
<dbReference type="Proteomes" id="UP001168990">
    <property type="component" value="Unassembled WGS sequence"/>
</dbReference>
<gene>
    <name evidence="2" type="ORF">PV328_012276</name>
</gene>
<accession>A0AA39EWL9</accession>
<name>A0AA39EWL9_9HYME</name>
<comment type="caution">
    <text evidence="2">The sequence shown here is derived from an EMBL/GenBank/DDBJ whole genome shotgun (WGS) entry which is preliminary data.</text>
</comment>
<organism evidence="2 3">
    <name type="scientific">Microctonus aethiopoides</name>
    <dbReference type="NCBI Taxonomy" id="144406"/>
    <lineage>
        <taxon>Eukaryota</taxon>
        <taxon>Metazoa</taxon>
        <taxon>Ecdysozoa</taxon>
        <taxon>Arthropoda</taxon>
        <taxon>Hexapoda</taxon>
        <taxon>Insecta</taxon>
        <taxon>Pterygota</taxon>
        <taxon>Neoptera</taxon>
        <taxon>Endopterygota</taxon>
        <taxon>Hymenoptera</taxon>
        <taxon>Apocrita</taxon>
        <taxon>Ichneumonoidea</taxon>
        <taxon>Braconidae</taxon>
        <taxon>Euphorinae</taxon>
        <taxon>Microctonus</taxon>
    </lineage>
</organism>